<feature type="compositionally biased region" description="Polar residues" evidence="7">
    <location>
        <begin position="1"/>
        <end position="16"/>
    </location>
</feature>
<gene>
    <name evidence="9" type="ORF">GA0070620_5203</name>
</gene>
<dbReference type="InterPro" id="IPR038468">
    <property type="entry name" value="MmpS_C"/>
</dbReference>
<evidence type="ECO:0000313" key="9">
    <source>
        <dbReference type="EMBL" id="SBV29623.1"/>
    </source>
</evidence>
<evidence type="ECO:0000256" key="5">
    <source>
        <dbReference type="ARBA" id="ARBA00022989"/>
    </source>
</evidence>
<dbReference type="Proteomes" id="UP000199393">
    <property type="component" value="Chromosome I"/>
</dbReference>
<comment type="subcellular location">
    <subcellularLocation>
        <location evidence="1">Cell membrane</location>
    </subcellularLocation>
</comment>
<dbReference type="GO" id="GO:0005886">
    <property type="term" value="C:plasma membrane"/>
    <property type="evidence" value="ECO:0007669"/>
    <property type="project" value="UniProtKB-SubCell"/>
</dbReference>
<comment type="similarity">
    <text evidence="2">Belongs to the MmpS family.</text>
</comment>
<keyword evidence="3" id="KW-1003">Cell membrane</keyword>
<feature type="compositionally biased region" description="Low complexity" evidence="7">
    <location>
        <begin position="31"/>
        <end position="42"/>
    </location>
</feature>
<keyword evidence="4 8" id="KW-0812">Transmembrane</keyword>
<evidence type="ECO:0000256" key="4">
    <source>
        <dbReference type="ARBA" id="ARBA00022692"/>
    </source>
</evidence>
<feature type="compositionally biased region" description="Pro residues" evidence="7">
    <location>
        <begin position="43"/>
        <end position="60"/>
    </location>
</feature>
<dbReference type="OrthoDB" id="3406002at2"/>
<evidence type="ECO:0000256" key="3">
    <source>
        <dbReference type="ARBA" id="ARBA00022475"/>
    </source>
</evidence>
<evidence type="ECO:0000256" key="8">
    <source>
        <dbReference type="SAM" id="Phobius"/>
    </source>
</evidence>
<dbReference type="InterPro" id="IPR008693">
    <property type="entry name" value="MmpS"/>
</dbReference>
<dbReference type="Pfam" id="PF05423">
    <property type="entry name" value="Mycobact_memb"/>
    <property type="match status" value="1"/>
</dbReference>
<feature type="transmembrane region" description="Helical" evidence="8">
    <location>
        <begin position="83"/>
        <end position="105"/>
    </location>
</feature>
<keyword evidence="5 8" id="KW-1133">Transmembrane helix</keyword>
<evidence type="ECO:0000256" key="6">
    <source>
        <dbReference type="ARBA" id="ARBA00023136"/>
    </source>
</evidence>
<name>A0A1C3NAS0_9ACTN</name>
<dbReference type="STRING" id="307121.GA0070620_5203"/>
<dbReference type="Gene3D" id="2.60.40.2880">
    <property type="entry name" value="MmpS1-5, C-terminal soluble domain"/>
    <property type="match status" value="1"/>
</dbReference>
<evidence type="ECO:0000256" key="7">
    <source>
        <dbReference type="SAM" id="MobiDB-lite"/>
    </source>
</evidence>
<evidence type="ECO:0000256" key="2">
    <source>
        <dbReference type="ARBA" id="ARBA00007531"/>
    </source>
</evidence>
<feature type="region of interest" description="Disordered" evidence="7">
    <location>
        <begin position="116"/>
        <end position="146"/>
    </location>
</feature>
<keyword evidence="6 8" id="KW-0472">Membrane</keyword>
<evidence type="ECO:0000256" key="1">
    <source>
        <dbReference type="ARBA" id="ARBA00004236"/>
    </source>
</evidence>
<protein>
    <submittedName>
        <fullName evidence="9">Membrane protein</fullName>
    </submittedName>
</protein>
<accession>A0A1C3NAS0</accession>
<reference evidence="10" key="1">
    <citation type="submission" date="2016-06" db="EMBL/GenBank/DDBJ databases">
        <authorList>
            <person name="Varghese N."/>
        </authorList>
    </citation>
    <scope>NUCLEOTIDE SEQUENCE [LARGE SCALE GENOMIC DNA]</scope>
    <source>
        <strain evidence="10">DSM 45344</strain>
    </source>
</reference>
<dbReference type="AlphaFoldDB" id="A0A1C3NAS0"/>
<feature type="region of interest" description="Disordered" evidence="7">
    <location>
        <begin position="1"/>
        <end position="75"/>
    </location>
</feature>
<proteinExistence type="inferred from homology"/>
<dbReference type="EMBL" id="LT598496">
    <property type="protein sequence ID" value="SBV29623.1"/>
    <property type="molecule type" value="Genomic_DNA"/>
</dbReference>
<organism evidence="9 10">
    <name type="scientific">Micromonospora krabiensis</name>
    <dbReference type="NCBI Taxonomy" id="307121"/>
    <lineage>
        <taxon>Bacteria</taxon>
        <taxon>Bacillati</taxon>
        <taxon>Actinomycetota</taxon>
        <taxon>Actinomycetes</taxon>
        <taxon>Micromonosporales</taxon>
        <taxon>Micromonosporaceae</taxon>
        <taxon>Micromonospora</taxon>
    </lineage>
</organism>
<keyword evidence="10" id="KW-1185">Reference proteome</keyword>
<evidence type="ECO:0000313" key="10">
    <source>
        <dbReference type="Proteomes" id="UP000199393"/>
    </source>
</evidence>
<sequence>MSEVSPSGDPTPSTGTAPGPWAPPDPGVWSSTPAHAPHTPAASAPPIPPPGWAAQPPAPGPGAYGQPWPHAPVPRRRSGRAGVLIAAATVLVLVVCGAIGAATLIRYAQAPDPGGPVIDQPYAQPPYVDDDEPWAEPPATTPSGAPGTVRVVYEVTGRGLVDLEYYDANGDFVQEAEVPLPWRLNLRVRTADRVMVLAHRYPEEGPVTCRITVDGRTVEEVRGGQWGASCFG</sequence>
<dbReference type="RefSeq" id="WP_157741708.1">
    <property type="nucleotide sequence ID" value="NZ_JBHRWG010000002.1"/>
</dbReference>